<evidence type="ECO:0000256" key="1">
    <source>
        <dbReference type="SAM" id="Phobius"/>
    </source>
</evidence>
<keyword evidence="1" id="KW-0812">Transmembrane</keyword>
<proteinExistence type="predicted"/>
<accession>A0A7D5EFF8</accession>
<dbReference type="Proteomes" id="UP000509594">
    <property type="component" value="Chromosome"/>
</dbReference>
<reference evidence="2 3" key="1">
    <citation type="submission" date="2020-06" db="EMBL/GenBank/DDBJ databases">
        <title>Methanolobus halotolerans sp. nov., isolated from a saline lake Tus in Siberia.</title>
        <authorList>
            <person name="Shen Y."/>
            <person name="Chen S.-C."/>
            <person name="Lai M.-C."/>
            <person name="Huang H.-H."/>
            <person name="Chiu H.-H."/>
            <person name="Tang S.-L."/>
            <person name="Rogozin D.Y."/>
            <person name="Degermendzhy A.G."/>
        </authorList>
    </citation>
    <scope>NUCLEOTIDE SEQUENCE [LARGE SCALE GENOMIC DNA]</scope>
    <source>
        <strain evidence="2 3">DSM 21339</strain>
    </source>
</reference>
<keyword evidence="3" id="KW-1185">Reference proteome</keyword>
<name>A0A7D5EFF8_9EURY</name>
<gene>
    <name evidence="2" type="ORF">HWN40_02300</name>
</gene>
<dbReference type="GeneID" id="55820469"/>
<dbReference type="KEGG" id="mzi:HWN40_02300"/>
<keyword evidence="1" id="KW-1133">Transmembrane helix</keyword>
<protein>
    <submittedName>
        <fullName evidence="2">Uncharacterized protein</fullName>
    </submittedName>
</protein>
<evidence type="ECO:0000313" key="2">
    <source>
        <dbReference type="EMBL" id="QLC49180.1"/>
    </source>
</evidence>
<dbReference type="RefSeq" id="WP_176964243.1">
    <property type="nucleotide sequence ID" value="NZ_CP058215.1"/>
</dbReference>
<evidence type="ECO:0000313" key="3">
    <source>
        <dbReference type="Proteomes" id="UP000509594"/>
    </source>
</evidence>
<dbReference type="EMBL" id="CP058215">
    <property type="protein sequence ID" value="QLC49180.1"/>
    <property type="molecule type" value="Genomic_DNA"/>
</dbReference>
<dbReference type="OrthoDB" id="147449at2157"/>
<organism evidence="2 3">
    <name type="scientific">Methanolobus zinderi</name>
    <dbReference type="NCBI Taxonomy" id="536044"/>
    <lineage>
        <taxon>Archaea</taxon>
        <taxon>Methanobacteriati</taxon>
        <taxon>Methanobacteriota</taxon>
        <taxon>Stenosarchaea group</taxon>
        <taxon>Methanomicrobia</taxon>
        <taxon>Methanosarcinales</taxon>
        <taxon>Methanosarcinaceae</taxon>
        <taxon>Methanolobus</taxon>
    </lineage>
</organism>
<sequence>MLKLLKMRLFLVFLISFLLMLAFSGSSLAQECPEDTGIGITDFYSDIESGDLTVYSATELEGMELELSLEHEGEVLDEKTLPVRRVAPGSNAIKVFEWDTDTRDDGRYTVDVRILKDDCELYTNTYSFVHGRQVIPRVTVDDLIANSEGFSLMITPVQPVLVDVNYMLVDGSDVIYMNEQERVALNTVPLEVSEQWNTLLENGREYKGRVKVKMYTPSDVIGSMQEFTAKDDVFISDTYQDEIGASATIDGISQVPFEGSVRFTVMNNDGSGTIIESIVRDSPILLSGDDETVEAIWEERLPEGTYRLSIEVIGNDGDLLDVKETIIEAEAPRNVTNTTNETETTNQSPGFLGTHSIVIIVAAIFVLRLKKRW</sequence>
<feature type="transmembrane region" description="Helical" evidence="1">
    <location>
        <begin position="350"/>
        <end position="369"/>
    </location>
</feature>
<dbReference type="AlphaFoldDB" id="A0A7D5EFF8"/>
<keyword evidence="1" id="KW-0472">Membrane</keyword>